<name>A0A382IBM5_9ZZZZ</name>
<feature type="non-terminal residue" evidence="6">
    <location>
        <position position="1"/>
    </location>
</feature>
<dbReference type="PANTHER" id="PTHR38099">
    <property type="entry name" value="LARGE RIBOSOMAL RNA SUBUNIT ACCUMULATION PROTEIN YCED"/>
    <property type="match status" value="1"/>
</dbReference>
<dbReference type="PANTHER" id="PTHR38099:SF1">
    <property type="entry name" value="LARGE RIBOSOMAL RNA SUBUNIT ACCUMULATION PROTEIN YCED"/>
    <property type="match status" value="1"/>
</dbReference>
<sequence>MFKQILSFKEIFDLSQKKADLTKVYSAKLHSRLNEILVDDNDERTNEISINMQFSQNSSLQPLLEGEVTVNLSLKCQRCLRPINWQDKIIISIGFNEDENEQANNQSQVDKIEIGDEGISIQRIVEDEILSTMPMSVMHKSIELCENI</sequence>
<gene>
    <name evidence="6" type="ORF">METZ01_LOCUS249812</name>
</gene>
<evidence type="ECO:0000256" key="3">
    <source>
        <dbReference type="ARBA" id="ARBA00015716"/>
    </source>
</evidence>
<comment type="similarity">
    <text evidence="2">Belongs to the DUF177 domain family.</text>
</comment>
<evidence type="ECO:0000256" key="1">
    <source>
        <dbReference type="ARBA" id="ARBA00002868"/>
    </source>
</evidence>
<dbReference type="GO" id="GO:0005829">
    <property type="term" value="C:cytosol"/>
    <property type="evidence" value="ECO:0007669"/>
    <property type="project" value="TreeGrafter"/>
</dbReference>
<keyword evidence="4" id="KW-0690">Ribosome biogenesis</keyword>
<evidence type="ECO:0000256" key="2">
    <source>
        <dbReference type="ARBA" id="ARBA00010740"/>
    </source>
</evidence>
<dbReference type="InterPro" id="IPR003772">
    <property type="entry name" value="YceD"/>
</dbReference>
<protein>
    <recommendedName>
        <fullName evidence="3">Large ribosomal RNA subunit accumulation protein YceD</fullName>
    </recommendedName>
    <alternativeName>
        <fullName evidence="5">23S rRNA accumulation protein YceD</fullName>
    </alternativeName>
</protein>
<accession>A0A382IBM5</accession>
<comment type="function">
    <text evidence="1">Plays a role in synthesis, processing and/or stability of 23S rRNA.</text>
</comment>
<dbReference type="InterPro" id="IPR039255">
    <property type="entry name" value="YceD_bac"/>
</dbReference>
<evidence type="ECO:0000256" key="5">
    <source>
        <dbReference type="ARBA" id="ARBA00031841"/>
    </source>
</evidence>
<organism evidence="6">
    <name type="scientific">marine metagenome</name>
    <dbReference type="NCBI Taxonomy" id="408172"/>
    <lineage>
        <taxon>unclassified sequences</taxon>
        <taxon>metagenomes</taxon>
        <taxon>ecological metagenomes</taxon>
    </lineage>
</organism>
<proteinExistence type="inferred from homology"/>
<dbReference type="EMBL" id="UINC01066343">
    <property type="protein sequence ID" value="SVB96958.1"/>
    <property type="molecule type" value="Genomic_DNA"/>
</dbReference>
<evidence type="ECO:0000256" key="4">
    <source>
        <dbReference type="ARBA" id="ARBA00022517"/>
    </source>
</evidence>
<feature type="non-terminal residue" evidence="6">
    <location>
        <position position="148"/>
    </location>
</feature>
<dbReference type="AlphaFoldDB" id="A0A382IBM5"/>
<dbReference type="Pfam" id="PF02620">
    <property type="entry name" value="YceD"/>
    <property type="match status" value="1"/>
</dbReference>
<dbReference type="GO" id="GO:0042254">
    <property type="term" value="P:ribosome biogenesis"/>
    <property type="evidence" value="ECO:0007669"/>
    <property type="project" value="UniProtKB-KW"/>
</dbReference>
<reference evidence="6" key="1">
    <citation type="submission" date="2018-05" db="EMBL/GenBank/DDBJ databases">
        <authorList>
            <person name="Lanie J.A."/>
            <person name="Ng W.-L."/>
            <person name="Kazmierczak K.M."/>
            <person name="Andrzejewski T.M."/>
            <person name="Davidsen T.M."/>
            <person name="Wayne K.J."/>
            <person name="Tettelin H."/>
            <person name="Glass J.I."/>
            <person name="Rusch D."/>
            <person name="Podicherti R."/>
            <person name="Tsui H.-C.T."/>
            <person name="Winkler M.E."/>
        </authorList>
    </citation>
    <scope>NUCLEOTIDE SEQUENCE</scope>
</reference>
<evidence type="ECO:0000313" key="6">
    <source>
        <dbReference type="EMBL" id="SVB96958.1"/>
    </source>
</evidence>